<feature type="repeat" description="WD" evidence="3">
    <location>
        <begin position="126"/>
        <end position="158"/>
    </location>
</feature>
<dbReference type="EMBL" id="JAQQBR010001832">
    <property type="protein sequence ID" value="KAK0167155.1"/>
    <property type="molecule type" value="Genomic_DNA"/>
</dbReference>
<dbReference type="InterPro" id="IPR015943">
    <property type="entry name" value="WD40/YVTN_repeat-like_dom_sf"/>
</dbReference>
<dbReference type="PANTHER" id="PTHR46853:SF1">
    <property type="entry name" value="METHYLOSOME PROTEIN 50"/>
    <property type="match status" value="1"/>
</dbReference>
<evidence type="ECO:0000313" key="5">
    <source>
        <dbReference type="Proteomes" id="UP001168972"/>
    </source>
</evidence>
<dbReference type="InterPro" id="IPR052139">
    <property type="entry name" value="Methylosome_Comp_WDR77"/>
</dbReference>
<keyword evidence="5" id="KW-1185">Reference proteome</keyword>
<protein>
    <recommendedName>
        <fullName evidence="6">Methylosome protein 50</fullName>
    </recommendedName>
</protein>
<keyword evidence="3" id="KW-0853">WD repeat</keyword>
<dbReference type="GO" id="GO:0007309">
    <property type="term" value="P:oocyte axis specification"/>
    <property type="evidence" value="ECO:0007669"/>
    <property type="project" value="TreeGrafter"/>
</dbReference>
<evidence type="ECO:0000256" key="3">
    <source>
        <dbReference type="PROSITE-ProRule" id="PRU00221"/>
    </source>
</evidence>
<dbReference type="Gene3D" id="2.130.10.10">
    <property type="entry name" value="YVTN repeat-like/Quinoprotein amine dehydrogenase"/>
    <property type="match status" value="1"/>
</dbReference>
<reference evidence="4" key="2">
    <citation type="submission" date="2023-03" db="EMBL/GenBank/DDBJ databases">
        <authorList>
            <person name="Inwood S.N."/>
            <person name="Skelly J.G."/>
            <person name="Guhlin J."/>
            <person name="Harrop T.W.R."/>
            <person name="Goldson S.G."/>
            <person name="Dearden P.K."/>
        </authorList>
    </citation>
    <scope>NUCLEOTIDE SEQUENCE</scope>
    <source>
        <strain evidence="4">Lincoln</strain>
        <tissue evidence="4">Whole body</tissue>
    </source>
</reference>
<dbReference type="GO" id="GO:0034709">
    <property type="term" value="C:methylosome"/>
    <property type="evidence" value="ECO:0007669"/>
    <property type="project" value="TreeGrafter"/>
</dbReference>
<name>A0AA39KMP7_MICHY</name>
<comment type="subcellular location">
    <subcellularLocation>
        <location evidence="1">Cytoplasm</location>
    </subcellularLocation>
</comment>
<dbReference type="PROSITE" id="PS50082">
    <property type="entry name" value="WD_REPEATS_2"/>
    <property type="match status" value="2"/>
</dbReference>
<comment type="caution">
    <text evidence="4">The sequence shown here is derived from an EMBL/GenBank/DDBJ whole genome shotgun (WGS) entry which is preliminary data.</text>
</comment>
<evidence type="ECO:0000256" key="2">
    <source>
        <dbReference type="ARBA" id="ARBA00022490"/>
    </source>
</evidence>
<proteinExistence type="predicted"/>
<gene>
    <name evidence="4" type="ORF">PV327_004589</name>
</gene>
<dbReference type="AlphaFoldDB" id="A0AA39KMP7"/>
<dbReference type="Pfam" id="PF00400">
    <property type="entry name" value="WD40"/>
    <property type="match status" value="4"/>
</dbReference>
<evidence type="ECO:0008006" key="6">
    <source>
        <dbReference type="Google" id="ProtNLM"/>
    </source>
</evidence>
<dbReference type="Proteomes" id="UP001168972">
    <property type="component" value="Unassembled WGS sequence"/>
</dbReference>
<organism evidence="4 5">
    <name type="scientific">Microctonus hyperodae</name>
    <name type="common">Parasitoid wasp</name>
    <dbReference type="NCBI Taxonomy" id="165561"/>
    <lineage>
        <taxon>Eukaryota</taxon>
        <taxon>Metazoa</taxon>
        <taxon>Ecdysozoa</taxon>
        <taxon>Arthropoda</taxon>
        <taxon>Hexapoda</taxon>
        <taxon>Insecta</taxon>
        <taxon>Pterygota</taxon>
        <taxon>Neoptera</taxon>
        <taxon>Endopterygota</taxon>
        <taxon>Hymenoptera</taxon>
        <taxon>Apocrita</taxon>
        <taxon>Ichneumonoidea</taxon>
        <taxon>Braconidae</taxon>
        <taxon>Euphorinae</taxon>
        <taxon>Microctonus</taxon>
    </lineage>
</organism>
<dbReference type="SMART" id="SM00320">
    <property type="entry name" value="WD40"/>
    <property type="match status" value="5"/>
</dbReference>
<keyword evidence="2" id="KW-0963">Cytoplasm</keyword>
<feature type="repeat" description="WD" evidence="3">
    <location>
        <begin position="169"/>
        <end position="211"/>
    </location>
</feature>
<dbReference type="InterPro" id="IPR001680">
    <property type="entry name" value="WD40_rpt"/>
</dbReference>
<accession>A0AA39KMP7</accession>
<sequence length="337" mass="37998">MENEEYYPHPNKNADIYRNMTAADRGTISDKHLQFLSVYDDNTAILGGSNLIDRYWSGTIWFFTKNIDYEKKNAAVITRTESAVCDGDFLNHSKFIVAEDSGVIQILEVSKATDTWKSIINCSAYVCQHDDGITSLAVFNNKLNFVTCGMDYCIKIWEASELVAEHSYSFAHTNIITSVDVKPTSDSIFISTSLDCEAVVWDVRESKPATGVYKSKGNGLTTVAWDPSNEHNVAIGALDGSVILIDTREPNKIISESIAFPRPVHKLNFHPRNNWLAGCCDDSVVKILDPTKELFELYKDTQHKDFVRDVAWQKDELLTCSWDDTVLKHNFPSTKDE</sequence>
<evidence type="ECO:0000256" key="1">
    <source>
        <dbReference type="ARBA" id="ARBA00004496"/>
    </source>
</evidence>
<dbReference type="PANTHER" id="PTHR46853">
    <property type="entry name" value="METHYLOSOME PROTEIN 50"/>
    <property type="match status" value="1"/>
</dbReference>
<evidence type="ECO:0000313" key="4">
    <source>
        <dbReference type="EMBL" id="KAK0167155.1"/>
    </source>
</evidence>
<dbReference type="SUPFAM" id="SSF50978">
    <property type="entry name" value="WD40 repeat-like"/>
    <property type="match status" value="1"/>
</dbReference>
<reference evidence="4" key="1">
    <citation type="journal article" date="2023" name="bioRxiv">
        <title>Scaffold-level genome assemblies of two parasitoid biocontrol wasps reveal the parthenogenesis mechanism and an associated novel virus.</title>
        <authorList>
            <person name="Inwood S."/>
            <person name="Skelly J."/>
            <person name="Guhlin J."/>
            <person name="Harrop T."/>
            <person name="Goldson S."/>
            <person name="Dearden P."/>
        </authorList>
    </citation>
    <scope>NUCLEOTIDE SEQUENCE</scope>
    <source>
        <strain evidence="4">Lincoln</strain>
        <tissue evidence="4">Whole body</tissue>
    </source>
</reference>
<dbReference type="InterPro" id="IPR036322">
    <property type="entry name" value="WD40_repeat_dom_sf"/>
</dbReference>